<evidence type="ECO:0000256" key="1">
    <source>
        <dbReference type="SAM" id="MobiDB-lite"/>
    </source>
</evidence>
<reference evidence="3" key="1">
    <citation type="journal article" date="2019" name="Int. J. Syst. Evol. Microbiol.">
        <title>The Global Catalogue of Microorganisms (GCM) 10K type strain sequencing project: providing services to taxonomists for standard genome sequencing and annotation.</title>
        <authorList>
            <consortium name="The Broad Institute Genomics Platform"/>
            <consortium name="The Broad Institute Genome Sequencing Center for Infectious Disease"/>
            <person name="Wu L."/>
            <person name="Ma J."/>
        </authorList>
    </citation>
    <scope>NUCLEOTIDE SEQUENCE [LARGE SCALE GENOMIC DNA]</scope>
    <source>
        <strain evidence="3">KACC 12597</strain>
    </source>
</reference>
<feature type="compositionally biased region" description="Basic and acidic residues" evidence="1">
    <location>
        <begin position="16"/>
        <end position="26"/>
    </location>
</feature>
<gene>
    <name evidence="2" type="ORF">ACFSJC_06270</name>
</gene>
<evidence type="ECO:0000313" key="3">
    <source>
        <dbReference type="Proteomes" id="UP001597337"/>
    </source>
</evidence>
<accession>A0ABW4Y5J2</accession>
<sequence>MAQRPPLSPIQQAKKRMADAKRREDQILAGIKPGAGTNQPQLSEEDAKRIAAALTQILKD</sequence>
<keyword evidence="3" id="KW-1185">Reference proteome</keyword>
<evidence type="ECO:0000313" key="2">
    <source>
        <dbReference type="EMBL" id="MFD2111441.1"/>
    </source>
</evidence>
<dbReference type="RefSeq" id="WP_386024763.1">
    <property type="nucleotide sequence ID" value="NZ_JBHUHX010000013.1"/>
</dbReference>
<feature type="region of interest" description="Disordered" evidence="1">
    <location>
        <begin position="1"/>
        <end position="44"/>
    </location>
</feature>
<name>A0ABW4Y5J2_9GAMM</name>
<dbReference type="Proteomes" id="UP001597337">
    <property type="component" value="Unassembled WGS sequence"/>
</dbReference>
<proteinExistence type="predicted"/>
<comment type="caution">
    <text evidence="2">The sequence shown here is derived from an EMBL/GenBank/DDBJ whole genome shotgun (WGS) entry which is preliminary data.</text>
</comment>
<organism evidence="2 3">
    <name type="scientific">Thiorhodococcus fuscus</name>
    <dbReference type="NCBI Taxonomy" id="527200"/>
    <lineage>
        <taxon>Bacteria</taxon>
        <taxon>Pseudomonadati</taxon>
        <taxon>Pseudomonadota</taxon>
        <taxon>Gammaproteobacteria</taxon>
        <taxon>Chromatiales</taxon>
        <taxon>Chromatiaceae</taxon>
        <taxon>Thiorhodococcus</taxon>
    </lineage>
</organism>
<protein>
    <submittedName>
        <fullName evidence="2">Uncharacterized protein</fullName>
    </submittedName>
</protein>
<dbReference type="EMBL" id="JBHUHX010000013">
    <property type="protein sequence ID" value="MFD2111441.1"/>
    <property type="molecule type" value="Genomic_DNA"/>
</dbReference>